<gene>
    <name evidence="2" type="ORF">CPB84DRAFT_1752371</name>
</gene>
<dbReference type="Proteomes" id="UP000724874">
    <property type="component" value="Unassembled WGS sequence"/>
</dbReference>
<proteinExistence type="predicted"/>
<evidence type="ECO:0000313" key="2">
    <source>
        <dbReference type="EMBL" id="KAF8876597.1"/>
    </source>
</evidence>
<sequence length="262" mass="28411">MGSIVKPARVALLPMVQNAKKTGLSAICVGYPMSSLMEQFAISHPVNPQAPNGSQASHHDFGSEAQSQYSNEVISRMTTGYVDAVEHAHTFHTKANPSSLVRILRPKAVIPIPPSTNGSVSKAEKKIHIAATLSSCGFNPDKGTVGKLWNLCTDTKGLHVLAKNVSLAKLELMAFMDFPPKTEYEEDEDKEPYYSTHYSTCSGHSKCKALEDSPADEDQARKCHATATASFGRTGHIVHHIKMAEAQSPIGLDQDWAKLVQS</sequence>
<organism evidence="2 3">
    <name type="scientific">Gymnopilus junonius</name>
    <name type="common">Spectacular rustgill mushroom</name>
    <name type="synonym">Gymnopilus spectabilis subsp. junonius</name>
    <dbReference type="NCBI Taxonomy" id="109634"/>
    <lineage>
        <taxon>Eukaryota</taxon>
        <taxon>Fungi</taxon>
        <taxon>Dikarya</taxon>
        <taxon>Basidiomycota</taxon>
        <taxon>Agaricomycotina</taxon>
        <taxon>Agaricomycetes</taxon>
        <taxon>Agaricomycetidae</taxon>
        <taxon>Agaricales</taxon>
        <taxon>Agaricineae</taxon>
        <taxon>Hymenogastraceae</taxon>
        <taxon>Gymnopilus</taxon>
    </lineage>
</organism>
<reference evidence="2" key="1">
    <citation type="submission" date="2020-11" db="EMBL/GenBank/DDBJ databases">
        <authorList>
            <consortium name="DOE Joint Genome Institute"/>
            <person name="Ahrendt S."/>
            <person name="Riley R."/>
            <person name="Andreopoulos W."/>
            <person name="LaButti K."/>
            <person name="Pangilinan J."/>
            <person name="Ruiz-duenas F.J."/>
            <person name="Barrasa J.M."/>
            <person name="Sanchez-Garcia M."/>
            <person name="Camarero S."/>
            <person name="Miyauchi S."/>
            <person name="Serrano A."/>
            <person name="Linde D."/>
            <person name="Babiker R."/>
            <person name="Drula E."/>
            <person name="Ayuso-Fernandez I."/>
            <person name="Pacheco R."/>
            <person name="Padilla G."/>
            <person name="Ferreira P."/>
            <person name="Barriuso J."/>
            <person name="Kellner H."/>
            <person name="Castanera R."/>
            <person name="Alfaro M."/>
            <person name="Ramirez L."/>
            <person name="Pisabarro A.G."/>
            <person name="Kuo A."/>
            <person name="Tritt A."/>
            <person name="Lipzen A."/>
            <person name="He G."/>
            <person name="Yan M."/>
            <person name="Ng V."/>
            <person name="Cullen D."/>
            <person name="Martin F."/>
            <person name="Rosso M.-N."/>
            <person name="Henrissat B."/>
            <person name="Hibbett D."/>
            <person name="Martinez A.T."/>
            <person name="Grigoriev I.V."/>
        </authorList>
    </citation>
    <scope>NUCLEOTIDE SEQUENCE</scope>
    <source>
        <strain evidence="2">AH 44721</strain>
    </source>
</reference>
<feature type="region of interest" description="Disordered" evidence="1">
    <location>
        <begin position="44"/>
        <end position="65"/>
    </location>
</feature>
<dbReference type="EMBL" id="JADNYJ010000180">
    <property type="protein sequence ID" value="KAF8876597.1"/>
    <property type="molecule type" value="Genomic_DNA"/>
</dbReference>
<accession>A0A9P5TG13</accession>
<comment type="caution">
    <text evidence="2">The sequence shown here is derived from an EMBL/GenBank/DDBJ whole genome shotgun (WGS) entry which is preliminary data.</text>
</comment>
<evidence type="ECO:0000256" key="1">
    <source>
        <dbReference type="SAM" id="MobiDB-lite"/>
    </source>
</evidence>
<dbReference type="AlphaFoldDB" id="A0A9P5TG13"/>
<name>A0A9P5TG13_GYMJU</name>
<protein>
    <submittedName>
        <fullName evidence="2">Uncharacterized protein</fullName>
    </submittedName>
</protein>
<evidence type="ECO:0000313" key="3">
    <source>
        <dbReference type="Proteomes" id="UP000724874"/>
    </source>
</evidence>
<keyword evidence="3" id="KW-1185">Reference proteome</keyword>